<dbReference type="GO" id="GO:0004359">
    <property type="term" value="F:glutaminase activity"/>
    <property type="evidence" value="ECO:0007669"/>
    <property type="project" value="UniProtKB-EC"/>
</dbReference>
<evidence type="ECO:0000256" key="6">
    <source>
        <dbReference type="ARBA" id="ARBA00022840"/>
    </source>
</evidence>
<comment type="subunit">
    <text evidence="8">Part of the FGAM synthase complex composed of 1 PurL, 1 PurQ and 2 PurS subunits.</text>
</comment>
<evidence type="ECO:0000256" key="1">
    <source>
        <dbReference type="ARBA" id="ARBA00022490"/>
    </source>
</evidence>
<dbReference type="Gene3D" id="3.40.50.880">
    <property type="match status" value="1"/>
</dbReference>
<accession>A0A0H5B6V8</accession>
<dbReference type="PIRSF" id="PIRSF001586">
    <property type="entry name" value="FGAM_synth_I"/>
    <property type="match status" value="1"/>
</dbReference>
<dbReference type="KEGG" id="bvr:BVIR_1028"/>
<keyword evidence="4 8" id="KW-0658">Purine biosynthesis</keyword>
<dbReference type="UniPathway" id="UPA00074">
    <property type="reaction ID" value="UER00128"/>
</dbReference>
<protein>
    <recommendedName>
        <fullName evidence="8">Phosphoribosylformylglycinamidine synthase subunit PurQ</fullName>
        <shortName evidence="8">FGAM synthase</shortName>
        <ecNumber evidence="8">6.3.5.3</ecNumber>
    </recommendedName>
    <alternativeName>
        <fullName evidence="8">Formylglycinamide ribonucleotide amidotransferase subunit I</fullName>
        <shortName evidence="8">FGAR amidotransferase I</shortName>
        <shortName evidence="8">FGAR-AT I</shortName>
    </alternativeName>
    <alternativeName>
        <fullName evidence="8">Glutaminase PurQ</fullName>
        <ecNumber evidence="8">3.5.1.2</ecNumber>
    </alternativeName>
    <alternativeName>
        <fullName evidence="8">Phosphoribosylformylglycinamidine synthase subunit I</fullName>
    </alternativeName>
</protein>
<evidence type="ECO:0000313" key="9">
    <source>
        <dbReference type="EMBL" id="BAR97882.1"/>
    </source>
</evidence>
<dbReference type="EC" id="6.3.5.3" evidence="8"/>
<dbReference type="SMART" id="SM01211">
    <property type="entry name" value="GATase_5"/>
    <property type="match status" value="1"/>
</dbReference>
<dbReference type="SUPFAM" id="SSF52317">
    <property type="entry name" value="Class I glutamine amidotransferase-like"/>
    <property type="match status" value="1"/>
</dbReference>
<evidence type="ECO:0000313" key="11">
    <source>
        <dbReference type="Proteomes" id="UP000065734"/>
    </source>
</evidence>
<dbReference type="NCBIfam" id="NF002957">
    <property type="entry name" value="PRK03619.1"/>
    <property type="match status" value="1"/>
</dbReference>
<dbReference type="RefSeq" id="WP_055036707.1">
    <property type="nucleotide sequence ID" value="NZ_AP014854.2"/>
</dbReference>
<dbReference type="NCBIfam" id="TIGR01737">
    <property type="entry name" value="FGAM_synth_I"/>
    <property type="match status" value="1"/>
</dbReference>
<proteinExistence type="inferred from homology"/>
<feature type="active site" evidence="8">
    <location>
        <position position="206"/>
    </location>
</feature>
<dbReference type="GO" id="GO:0005737">
    <property type="term" value="C:cytoplasm"/>
    <property type="evidence" value="ECO:0007669"/>
    <property type="project" value="UniProtKB-SubCell"/>
</dbReference>
<evidence type="ECO:0000313" key="10">
    <source>
        <dbReference type="EMBL" id="CUU41480.1"/>
    </source>
</evidence>
<dbReference type="Proteomes" id="UP000065734">
    <property type="component" value="Chromosome I"/>
</dbReference>
<dbReference type="PANTHER" id="PTHR47552">
    <property type="entry name" value="PHOSPHORIBOSYLFORMYLGLYCINAMIDINE SYNTHASE SUBUNIT PURQ"/>
    <property type="match status" value="1"/>
</dbReference>
<dbReference type="InterPro" id="IPR029062">
    <property type="entry name" value="Class_I_gatase-like"/>
</dbReference>
<evidence type="ECO:0000256" key="7">
    <source>
        <dbReference type="ARBA" id="ARBA00022962"/>
    </source>
</evidence>
<dbReference type="PANTHER" id="PTHR47552:SF1">
    <property type="entry name" value="PHOSPHORIBOSYLFORMYLGLYCINAMIDINE SYNTHASE SUBUNIT PURQ"/>
    <property type="match status" value="1"/>
</dbReference>
<dbReference type="HAMAP" id="MF_00421">
    <property type="entry name" value="PurQ"/>
    <property type="match status" value="1"/>
</dbReference>
<comment type="function">
    <text evidence="8">Part of the phosphoribosylformylglycinamidine synthase complex involved in the purines biosynthetic pathway. Catalyzes the ATP-dependent conversion of formylglycinamide ribonucleotide (FGAR) and glutamine to yield formylglycinamidine ribonucleotide (FGAM) and glutamate. The FGAM synthase complex is composed of three subunits. PurQ produces an ammonia molecule by converting glutamine to glutamate. PurL transfers the ammonia molecule to FGAR to form FGAM in an ATP-dependent manner. PurS interacts with PurQ and PurL and is thought to assist in the transfer of the ammonia molecule from PurQ to PurL.</text>
</comment>
<gene>
    <name evidence="8 10" type="primary">purQ</name>
    <name evidence="9" type="ORF">BV133_289</name>
    <name evidence="10" type="ORF">BVIRIDIS_04710</name>
</gene>
<organism evidence="10 11">
    <name type="scientific">Blastochloris viridis</name>
    <name type="common">Rhodopseudomonas viridis</name>
    <dbReference type="NCBI Taxonomy" id="1079"/>
    <lineage>
        <taxon>Bacteria</taxon>
        <taxon>Pseudomonadati</taxon>
        <taxon>Pseudomonadota</taxon>
        <taxon>Alphaproteobacteria</taxon>
        <taxon>Hyphomicrobiales</taxon>
        <taxon>Blastochloridaceae</taxon>
        <taxon>Blastochloris</taxon>
    </lineage>
</organism>
<reference evidence="10" key="2">
    <citation type="submission" date="2015-11" db="EMBL/GenBank/DDBJ databases">
        <authorList>
            <person name="Zhang Y."/>
            <person name="Guo Z."/>
        </authorList>
    </citation>
    <scope>NUCLEOTIDE SEQUENCE</scope>
    <source>
        <strain evidence="10">1</strain>
    </source>
</reference>
<feature type="active site" evidence="8">
    <location>
        <position position="204"/>
    </location>
</feature>
<keyword evidence="3 8" id="KW-0547">Nucleotide-binding</keyword>
<dbReference type="GO" id="GO:0005524">
    <property type="term" value="F:ATP binding"/>
    <property type="evidence" value="ECO:0007669"/>
    <property type="project" value="UniProtKB-KW"/>
</dbReference>
<comment type="subcellular location">
    <subcellularLocation>
        <location evidence="8">Cytoplasm</location>
    </subcellularLocation>
</comment>
<keyword evidence="7 8" id="KW-0315">Glutamine amidotransferase</keyword>
<evidence type="ECO:0000256" key="2">
    <source>
        <dbReference type="ARBA" id="ARBA00022598"/>
    </source>
</evidence>
<dbReference type="InterPro" id="IPR010075">
    <property type="entry name" value="PRibForGlyAmidine_synth_PurQ"/>
</dbReference>
<dbReference type="CDD" id="cd01740">
    <property type="entry name" value="GATase1_FGAR_AT"/>
    <property type="match status" value="1"/>
</dbReference>
<keyword evidence="6 8" id="KW-0067">ATP-binding</keyword>
<keyword evidence="1 8" id="KW-0963">Cytoplasm</keyword>
<dbReference type="GO" id="GO:0006189">
    <property type="term" value="P:'de novo' IMP biosynthetic process"/>
    <property type="evidence" value="ECO:0007669"/>
    <property type="project" value="UniProtKB-UniRule"/>
</dbReference>
<dbReference type="EMBL" id="AP014854">
    <property type="protein sequence ID" value="BAR97882.1"/>
    <property type="molecule type" value="Genomic_DNA"/>
</dbReference>
<evidence type="ECO:0000256" key="5">
    <source>
        <dbReference type="ARBA" id="ARBA00022801"/>
    </source>
</evidence>
<dbReference type="GO" id="GO:0004642">
    <property type="term" value="F:phosphoribosylformylglycinamidine synthase activity"/>
    <property type="evidence" value="ECO:0007669"/>
    <property type="project" value="UniProtKB-UniRule"/>
</dbReference>
<dbReference type="AlphaFoldDB" id="A0A0H5B6V8"/>
<evidence type="ECO:0000256" key="4">
    <source>
        <dbReference type="ARBA" id="ARBA00022755"/>
    </source>
</evidence>
<dbReference type="PROSITE" id="PS51273">
    <property type="entry name" value="GATASE_TYPE_1"/>
    <property type="match status" value="1"/>
</dbReference>
<dbReference type="PATRIC" id="fig|1079.6.peg.1066"/>
<dbReference type="Pfam" id="PF13507">
    <property type="entry name" value="GATase_5"/>
    <property type="match status" value="1"/>
</dbReference>
<dbReference type="OrthoDB" id="9804441at2"/>
<evidence type="ECO:0000256" key="3">
    <source>
        <dbReference type="ARBA" id="ARBA00022741"/>
    </source>
</evidence>
<keyword evidence="5 8" id="KW-0378">Hydrolase</keyword>
<comment type="catalytic activity">
    <reaction evidence="8">
        <text>N(2)-formyl-N(1)-(5-phospho-beta-D-ribosyl)glycinamide + L-glutamine + ATP + H2O = 2-formamido-N(1)-(5-O-phospho-beta-D-ribosyl)acetamidine + L-glutamate + ADP + phosphate + H(+)</text>
        <dbReference type="Rhea" id="RHEA:17129"/>
        <dbReference type="ChEBI" id="CHEBI:15377"/>
        <dbReference type="ChEBI" id="CHEBI:15378"/>
        <dbReference type="ChEBI" id="CHEBI:29985"/>
        <dbReference type="ChEBI" id="CHEBI:30616"/>
        <dbReference type="ChEBI" id="CHEBI:43474"/>
        <dbReference type="ChEBI" id="CHEBI:58359"/>
        <dbReference type="ChEBI" id="CHEBI:147286"/>
        <dbReference type="ChEBI" id="CHEBI:147287"/>
        <dbReference type="ChEBI" id="CHEBI:456216"/>
        <dbReference type="EC" id="6.3.5.3"/>
    </reaction>
</comment>
<reference evidence="9" key="1">
    <citation type="journal article" date="2015" name="Genome Announc.">
        <title>Complete Genome Sequence of the Bacteriochlorophyll b-Producing Photosynthetic Bacterium Blastochloris viridis.</title>
        <authorList>
            <person name="Tsukatani Y."/>
            <person name="Hirose Y."/>
            <person name="Harada J."/>
            <person name="Misawa N."/>
            <person name="Mori K."/>
            <person name="Inoue K."/>
            <person name="Tamiaki H."/>
        </authorList>
    </citation>
    <scope>NUCLEOTIDE SEQUENCE [LARGE SCALE GENOMIC DNA]</scope>
    <source>
        <strain evidence="9">DSM 133</strain>
    </source>
</reference>
<dbReference type="STRING" id="1079.BVIR_1028"/>
<keyword evidence="11" id="KW-1185">Reference proteome</keyword>
<feature type="active site" description="Nucleophile" evidence="8">
    <location>
        <position position="87"/>
    </location>
</feature>
<reference evidence="11" key="3">
    <citation type="journal article" date="2016" name="Genome Announc.">
        <title>Revised genome sequence of the purple photosynthetic bacterium Blastochloris viridis.</title>
        <authorList>
            <person name="Liu L.N."/>
            <person name="Faulkner M."/>
            <person name="Liu X."/>
            <person name="Huang F."/>
            <person name="Darby A.C."/>
            <person name="Hall N."/>
        </authorList>
    </citation>
    <scope>NUCLEOTIDE SEQUENCE [LARGE SCALE GENOMIC DNA]</scope>
    <source>
        <strain evidence="11">ATCC 19567 / DSM 133 / F</strain>
    </source>
</reference>
<comment type="catalytic activity">
    <reaction evidence="8">
        <text>L-glutamine + H2O = L-glutamate + NH4(+)</text>
        <dbReference type="Rhea" id="RHEA:15889"/>
        <dbReference type="ChEBI" id="CHEBI:15377"/>
        <dbReference type="ChEBI" id="CHEBI:28938"/>
        <dbReference type="ChEBI" id="CHEBI:29985"/>
        <dbReference type="ChEBI" id="CHEBI:58359"/>
        <dbReference type="EC" id="3.5.1.2"/>
    </reaction>
</comment>
<sequence>MNAAVVVFPGSNRERDVAFALEAVSGRKPALVWHAETQLPAGTDLVVLPGGFSYGDYLRCGAIAARAAIMDAVRVHAARGGLVLGICNGFQILCESGLLPGVLMRNKDRRFTCKVAHLKVERADTAFTRLYQPGQVLAIPCAHGEGNYIADAETLARIEGDGRVAFRYCSAQGEIGPASNHNGSTNSIAGVFSADFNVLGMMPHPENHVDARVGPTDGLPLFAGLVDRLVEAA</sequence>
<name>A0A0H5B6V8_BLAVI</name>
<comment type="pathway">
    <text evidence="8">Purine metabolism; IMP biosynthesis via de novo pathway; 5-amino-1-(5-phospho-D-ribosyl)imidazole from N(2)-formyl-N(1)-(5-phospho-D-ribosyl)glycinamide: step 1/2.</text>
</comment>
<dbReference type="EMBL" id="LN907867">
    <property type="protein sequence ID" value="CUU41480.1"/>
    <property type="molecule type" value="Genomic_DNA"/>
</dbReference>
<keyword evidence="2 8" id="KW-0436">Ligase</keyword>
<evidence type="ECO:0000256" key="8">
    <source>
        <dbReference type="HAMAP-Rule" id="MF_00421"/>
    </source>
</evidence>
<dbReference type="EC" id="3.5.1.2" evidence="8"/>